<dbReference type="Pfam" id="PF10003">
    <property type="entry name" value="DUF2244"/>
    <property type="match status" value="1"/>
</dbReference>
<evidence type="ECO:0000256" key="1">
    <source>
        <dbReference type="SAM" id="MobiDB-lite"/>
    </source>
</evidence>
<dbReference type="STRING" id="1547922.ISF6_2170"/>
<evidence type="ECO:0000256" key="2">
    <source>
        <dbReference type="SAM" id="Phobius"/>
    </source>
</evidence>
<dbReference type="Proteomes" id="UP000037660">
    <property type="component" value="Unassembled WGS sequence"/>
</dbReference>
<feature type="transmembrane region" description="Helical" evidence="2">
    <location>
        <begin position="105"/>
        <end position="125"/>
    </location>
</feature>
<proteinExistence type="predicted"/>
<sequence>MSASSTPIDGAGAMSPAAAGAASGGAGGTGRTGGEAGAVAASAAREPGGWRFGEERGDGAGGWQIEWTLRRNCSLAPAQMLGSFAVLSALSLAVATFFWQQGARLVMPFAWLEILALGAALLAYARHAADREHIALRRDTLTVERAVGRRVDRVEFQRAWVRVEPESGGDRSLIELSGQGRRIAVGRFVRPELRALLAAELRVALRREPPPAAA</sequence>
<name>A0A0K8P2C6_PISS1</name>
<comment type="caution">
    <text evidence="3">The sequence shown here is derived from an EMBL/GenBank/DDBJ whole genome shotgun (WGS) entry which is preliminary data.</text>
</comment>
<evidence type="ECO:0000313" key="4">
    <source>
        <dbReference type="Proteomes" id="UP000037660"/>
    </source>
</evidence>
<dbReference type="InterPro" id="IPR019253">
    <property type="entry name" value="DUF2244_TM"/>
</dbReference>
<keyword evidence="2" id="KW-1133">Transmembrane helix</keyword>
<evidence type="ECO:0000313" key="3">
    <source>
        <dbReference type="EMBL" id="GAP36330.1"/>
    </source>
</evidence>
<reference evidence="3 4" key="2">
    <citation type="journal article" date="2016" name="Science">
        <title>A bacterium that degrades and assimilates poly(ethylene terephthalate).</title>
        <authorList>
            <person name="Yoshida S."/>
            <person name="Hiraga K."/>
            <person name="Takehana T."/>
            <person name="Taniguchi I."/>
            <person name="Yamaji H."/>
            <person name="Maeda Y."/>
            <person name="Toyohara K."/>
            <person name="Miyamoto K."/>
            <person name="Kimura Y."/>
            <person name="Oda K."/>
        </authorList>
    </citation>
    <scope>NUCLEOTIDE SEQUENCE [LARGE SCALE GENOMIC DNA]</scope>
    <source>
        <strain evidence="4">NBRC 110686 / TISTR 2288 / 201-F6</strain>
    </source>
</reference>
<feature type="transmembrane region" description="Helical" evidence="2">
    <location>
        <begin position="80"/>
        <end position="99"/>
    </location>
</feature>
<feature type="compositionally biased region" description="Gly residues" evidence="1">
    <location>
        <begin position="22"/>
        <end position="36"/>
    </location>
</feature>
<keyword evidence="2 3" id="KW-0812">Transmembrane</keyword>
<gene>
    <name evidence="3" type="ORF">ISF6_2170</name>
</gene>
<reference evidence="4" key="1">
    <citation type="submission" date="2015-07" db="EMBL/GenBank/DDBJ databases">
        <title>Discovery of a poly(ethylene terephthalate assimilation.</title>
        <authorList>
            <person name="Yoshida S."/>
            <person name="Hiraga K."/>
            <person name="Takehana T."/>
            <person name="Taniguchi I."/>
            <person name="Yamaji H."/>
            <person name="Maeda Y."/>
            <person name="Toyohara K."/>
            <person name="Miyamoto K."/>
            <person name="Kimura Y."/>
            <person name="Oda K."/>
        </authorList>
    </citation>
    <scope>NUCLEOTIDE SEQUENCE [LARGE SCALE GENOMIC DNA]</scope>
    <source>
        <strain evidence="4">NBRC 110686 / TISTR 2288 / 201-F6</strain>
    </source>
</reference>
<keyword evidence="2" id="KW-0472">Membrane</keyword>
<feature type="region of interest" description="Disordered" evidence="1">
    <location>
        <begin position="19"/>
        <end position="40"/>
    </location>
</feature>
<keyword evidence="4" id="KW-1185">Reference proteome</keyword>
<dbReference type="EMBL" id="BBYR01000034">
    <property type="protein sequence ID" value="GAP36330.1"/>
    <property type="molecule type" value="Genomic_DNA"/>
</dbReference>
<accession>A0A0K8P2C6</accession>
<organism evidence="3 4">
    <name type="scientific">Piscinibacter sakaiensis</name>
    <name type="common">Ideonella sakaiensis</name>
    <dbReference type="NCBI Taxonomy" id="1547922"/>
    <lineage>
        <taxon>Bacteria</taxon>
        <taxon>Pseudomonadati</taxon>
        <taxon>Pseudomonadota</taxon>
        <taxon>Betaproteobacteria</taxon>
        <taxon>Burkholderiales</taxon>
        <taxon>Sphaerotilaceae</taxon>
        <taxon>Piscinibacter</taxon>
    </lineage>
</organism>
<dbReference type="AlphaFoldDB" id="A0A0K8P2C6"/>
<protein>
    <submittedName>
        <fullName evidence="3">Putative transmembrane protein</fullName>
    </submittedName>
</protein>